<dbReference type="Pfam" id="PF13359">
    <property type="entry name" value="DDE_Tnp_4"/>
    <property type="match status" value="1"/>
</dbReference>
<gene>
    <name evidence="5" type="ORF">CYCCA115_LOCUS20103</name>
</gene>
<protein>
    <recommendedName>
        <fullName evidence="4">DDE Tnp4 domain-containing protein</fullName>
    </recommendedName>
</protein>
<feature type="region of interest" description="Disordered" evidence="3">
    <location>
        <begin position="187"/>
        <end position="234"/>
    </location>
</feature>
<organism evidence="5 6">
    <name type="scientific">Cylindrotheca closterium</name>
    <dbReference type="NCBI Taxonomy" id="2856"/>
    <lineage>
        <taxon>Eukaryota</taxon>
        <taxon>Sar</taxon>
        <taxon>Stramenopiles</taxon>
        <taxon>Ochrophyta</taxon>
        <taxon>Bacillariophyta</taxon>
        <taxon>Bacillariophyceae</taxon>
        <taxon>Bacillariophycidae</taxon>
        <taxon>Bacillariales</taxon>
        <taxon>Bacillariaceae</taxon>
        <taxon>Cylindrotheca</taxon>
    </lineage>
</organism>
<keyword evidence="6" id="KW-1185">Reference proteome</keyword>
<reference evidence="5" key="1">
    <citation type="submission" date="2023-08" db="EMBL/GenBank/DDBJ databases">
        <authorList>
            <person name="Audoor S."/>
            <person name="Bilcke G."/>
        </authorList>
    </citation>
    <scope>NUCLEOTIDE SEQUENCE</scope>
</reference>
<sequence>MIPQALQVTKWISLSAPRIPYSILRYIYFTVAAPGSTGDARAVARCENLVEWINNLPNEAFVGGDNAYQLSDSLVIPFSGAERYEELKRTFNFYLSQLRIRIEMSFGRLSTKWRIFRTKLSFKMDKNIKIIQVASRLHNFVIDQQEIEKIQLQGTESMAQLRTIAAIDRLEGYDKFIGDNLGYLPSERPARLRPRMKDTHVSQNESSDSQNESSESNQSDEESTDEMSVDFETASKRQSILELVEELRLVRPDRNRERNN</sequence>
<dbReference type="InterPro" id="IPR027806">
    <property type="entry name" value="HARBI1_dom"/>
</dbReference>
<feature type="compositionally biased region" description="Low complexity" evidence="3">
    <location>
        <begin position="202"/>
        <end position="217"/>
    </location>
</feature>
<dbReference type="AlphaFoldDB" id="A0AAD2JMT6"/>
<comment type="cofactor">
    <cofactor evidence="1">
        <name>a divalent metal cation</name>
        <dbReference type="ChEBI" id="CHEBI:60240"/>
    </cofactor>
</comment>
<evidence type="ECO:0000256" key="3">
    <source>
        <dbReference type="SAM" id="MobiDB-lite"/>
    </source>
</evidence>
<dbReference type="Proteomes" id="UP001295423">
    <property type="component" value="Unassembled WGS sequence"/>
</dbReference>
<evidence type="ECO:0000259" key="4">
    <source>
        <dbReference type="Pfam" id="PF13359"/>
    </source>
</evidence>
<dbReference type="EMBL" id="CAKOGP040002136">
    <property type="protein sequence ID" value="CAJ1963307.1"/>
    <property type="molecule type" value="Genomic_DNA"/>
</dbReference>
<accession>A0AAD2JMT6</accession>
<evidence type="ECO:0000313" key="5">
    <source>
        <dbReference type="EMBL" id="CAJ1963307.1"/>
    </source>
</evidence>
<name>A0AAD2JMT6_9STRA</name>
<evidence type="ECO:0000256" key="1">
    <source>
        <dbReference type="ARBA" id="ARBA00001968"/>
    </source>
</evidence>
<feature type="compositionally biased region" description="Acidic residues" evidence="3">
    <location>
        <begin position="218"/>
        <end position="229"/>
    </location>
</feature>
<keyword evidence="2" id="KW-0479">Metal-binding</keyword>
<evidence type="ECO:0000256" key="2">
    <source>
        <dbReference type="ARBA" id="ARBA00022723"/>
    </source>
</evidence>
<feature type="domain" description="DDE Tnp4" evidence="4">
    <location>
        <begin position="27"/>
        <end position="139"/>
    </location>
</feature>
<comment type="caution">
    <text evidence="5">The sequence shown here is derived from an EMBL/GenBank/DDBJ whole genome shotgun (WGS) entry which is preliminary data.</text>
</comment>
<proteinExistence type="predicted"/>
<dbReference type="GO" id="GO:0046872">
    <property type="term" value="F:metal ion binding"/>
    <property type="evidence" value="ECO:0007669"/>
    <property type="project" value="UniProtKB-KW"/>
</dbReference>
<evidence type="ECO:0000313" key="6">
    <source>
        <dbReference type="Proteomes" id="UP001295423"/>
    </source>
</evidence>